<organism evidence="2">
    <name type="scientific">freshwater metagenome</name>
    <dbReference type="NCBI Taxonomy" id="449393"/>
    <lineage>
        <taxon>unclassified sequences</taxon>
        <taxon>metagenomes</taxon>
        <taxon>ecological metagenomes</taxon>
    </lineage>
</organism>
<dbReference type="EMBL" id="CAEZTF010000060">
    <property type="protein sequence ID" value="CAB4559249.1"/>
    <property type="molecule type" value="Genomic_DNA"/>
</dbReference>
<dbReference type="InterPro" id="IPR021391">
    <property type="entry name" value="DUF3027"/>
</dbReference>
<reference evidence="2" key="1">
    <citation type="submission" date="2020-05" db="EMBL/GenBank/DDBJ databases">
        <authorList>
            <person name="Chiriac C."/>
            <person name="Salcher M."/>
            <person name="Ghai R."/>
            <person name="Kavagutti S V."/>
        </authorList>
    </citation>
    <scope>NUCLEOTIDE SEQUENCE</scope>
</reference>
<dbReference type="AlphaFoldDB" id="A0A6J6D8T8"/>
<sequence>MPKAQVLEQKDFARNALIEATSKSKVGNFIEVIEEGEGLATYFFENNQKGYVGWRWSITIFQLDKSSPVTVSELLLMPGPDSLVAPDWVPWSERLADYKALQLELEKQAALDALEGDEESDDDTDDDDIDVEDSEDADEPAAGEELSVSDLEESEDAKDDSEDTGRKPPRFLRRRKGFKIKKARGKGKDPQD</sequence>
<dbReference type="Pfam" id="PF11228">
    <property type="entry name" value="DUF3027"/>
    <property type="match status" value="1"/>
</dbReference>
<evidence type="ECO:0000313" key="2">
    <source>
        <dbReference type="EMBL" id="CAB4559249.1"/>
    </source>
</evidence>
<gene>
    <name evidence="2" type="ORF">UFOPK1618_00416</name>
</gene>
<feature type="compositionally biased region" description="Basic residues" evidence="1">
    <location>
        <begin position="167"/>
        <end position="185"/>
    </location>
</feature>
<evidence type="ECO:0000256" key="1">
    <source>
        <dbReference type="SAM" id="MobiDB-lite"/>
    </source>
</evidence>
<feature type="region of interest" description="Disordered" evidence="1">
    <location>
        <begin position="113"/>
        <end position="192"/>
    </location>
</feature>
<name>A0A6J6D8T8_9ZZZZ</name>
<accession>A0A6J6D8T8</accession>
<feature type="compositionally biased region" description="Acidic residues" evidence="1">
    <location>
        <begin position="114"/>
        <end position="142"/>
    </location>
</feature>
<feature type="compositionally biased region" description="Acidic residues" evidence="1">
    <location>
        <begin position="150"/>
        <end position="162"/>
    </location>
</feature>
<protein>
    <submittedName>
        <fullName evidence="2">Unannotated protein</fullName>
    </submittedName>
</protein>
<proteinExistence type="predicted"/>